<keyword evidence="8" id="KW-1185">Reference proteome</keyword>
<keyword evidence="4" id="KW-0804">Transcription</keyword>
<accession>A0A0N5ACB8</accession>
<dbReference type="Pfam" id="PF05712">
    <property type="entry name" value="MRG"/>
    <property type="match status" value="1"/>
</dbReference>
<proteinExistence type="predicted"/>
<dbReference type="InterPro" id="IPR008676">
    <property type="entry name" value="MRG"/>
</dbReference>
<dbReference type="GO" id="GO:0035267">
    <property type="term" value="C:NuA4 histone acetyltransferase complex"/>
    <property type="evidence" value="ECO:0007669"/>
    <property type="project" value="TreeGrafter"/>
</dbReference>
<evidence type="ECO:0000256" key="1">
    <source>
        <dbReference type="ARBA" id="ARBA00004123"/>
    </source>
</evidence>
<keyword evidence="3" id="KW-0805">Transcription regulation</keyword>
<evidence type="ECO:0000313" key="8">
    <source>
        <dbReference type="Proteomes" id="UP000046393"/>
    </source>
</evidence>
<dbReference type="WBParaSite" id="SMUV_0000179401-mRNA-1">
    <property type="protein sequence ID" value="SMUV_0000179401-mRNA-1"/>
    <property type="gene ID" value="SMUV_0000179401"/>
</dbReference>
<evidence type="ECO:0000256" key="6">
    <source>
        <dbReference type="SAM" id="MobiDB-lite"/>
    </source>
</evidence>
<dbReference type="InterPro" id="IPR026541">
    <property type="entry name" value="MRG_dom"/>
</dbReference>
<dbReference type="Proteomes" id="UP000046393">
    <property type="component" value="Unplaced"/>
</dbReference>
<feature type="domain" description="MRG" evidence="7">
    <location>
        <begin position="70"/>
        <end position="283"/>
    </location>
</feature>
<dbReference type="InterPro" id="IPR038217">
    <property type="entry name" value="MRG_C_sf"/>
</dbReference>
<sequence>MQEARQSEKKRKSRKFPGIGDEKKACGTDSRSSTPSDKLPSAPASIASVERGGGRKTKGGNTRTVPMQEVVEPPKKEIRIEMPPTLMELLVDDYDMITRQMHLTKLPARLTVEQIIKQYSDYVKNTLPDYKESTILCGRHEVWLRMDALIDCALGIQDFFNATLGARLLYKFEYLQYDRIIDEKIKNMQNDAGMNSQITDDSSTPLDDPALEKKWKPADTYGFIYLLRLLVRFGSLLGICYREANWEEQGERSVVSTLEYIGRFIKFLDENRHDFFDVQKDYVLAPADYQKRYTEVYTL</sequence>
<keyword evidence="2" id="KW-0156">Chromatin regulator</keyword>
<evidence type="ECO:0000256" key="5">
    <source>
        <dbReference type="ARBA" id="ARBA00023242"/>
    </source>
</evidence>
<comment type="subcellular location">
    <subcellularLocation>
        <location evidence="1">Nucleus</location>
    </subcellularLocation>
</comment>
<dbReference type="PROSITE" id="PS51640">
    <property type="entry name" value="MRG"/>
    <property type="match status" value="1"/>
</dbReference>
<protein>
    <submittedName>
        <fullName evidence="9">MRG domain-containing protein</fullName>
    </submittedName>
</protein>
<evidence type="ECO:0000313" key="9">
    <source>
        <dbReference type="WBParaSite" id="SMUV_0000179401-mRNA-1"/>
    </source>
</evidence>
<dbReference type="GO" id="GO:0005634">
    <property type="term" value="C:nucleus"/>
    <property type="evidence" value="ECO:0007669"/>
    <property type="project" value="UniProtKB-SubCell"/>
</dbReference>
<name>A0A0N5ACB8_9BILA</name>
<dbReference type="PANTHER" id="PTHR10880:SF48">
    <property type="entry name" value="MORTALITY FACTOR 4 LIKE 2"/>
    <property type="match status" value="1"/>
</dbReference>
<dbReference type="AlphaFoldDB" id="A0A0N5ACB8"/>
<evidence type="ECO:0000256" key="2">
    <source>
        <dbReference type="ARBA" id="ARBA00022853"/>
    </source>
</evidence>
<dbReference type="STRING" id="451379.A0A0N5ACB8"/>
<dbReference type="GO" id="GO:0006355">
    <property type="term" value="P:regulation of DNA-templated transcription"/>
    <property type="evidence" value="ECO:0007669"/>
    <property type="project" value="InterPro"/>
</dbReference>
<dbReference type="GO" id="GO:0006325">
    <property type="term" value="P:chromatin organization"/>
    <property type="evidence" value="ECO:0007669"/>
    <property type="project" value="UniProtKB-KW"/>
</dbReference>
<evidence type="ECO:0000256" key="3">
    <source>
        <dbReference type="ARBA" id="ARBA00023015"/>
    </source>
</evidence>
<feature type="region of interest" description="Disordered" evidence="6">
    <location>
        <begin position="1"/>
        <end position="65"/>
    </location>
</feature>
<evidence type="ECO:0000259" key="7">
    <source>
        <dbReference type="Pfam" id="PF05712"/>
    </source>
</evidence>
<dbReference type="Gene3D" id="1.10.274.30">
    <property type="entry name" value="MRG domain"/>
    <property type="match status" value="1"/>
</dbReference>
<dbReference type="PANTHER" id="PTHR10880">
    <property type="entry name" value="MORTALITY FACTOR 4-LIKE PROTEIN"/>
    <property type="match status" value="1"/>
</dbReference>
<evidence type="ECO:0000256" key="4">
    <source>
        <dbReference type="ARBA" id="ARBA00023163"/>
    </source>
</evidence>
<reference evidence="9" key="1">
    <citation type="submission" date="2017-02" db="UniProtKB">
        <authorList>
            <consortium name="WormBaseParasite"/>
        </authorList>
    </citation>
    <scope>IDENTIFICATION</scope>
</reference>
<keyword evidence="5" id="KW-0539">Nucleus</keyword>
<organism evidence="8 9">
    <name type="scientific">Syphacia muris</name>
    <dbReference type="NCBI Taxonomy" id="451379"/>
    <lineage>
        <taxon>Eukaryota</taxon>
        <taxon>Metazoa</taxon>
        <taxon>Ecdysozoa</taxon>
        <taxon>Nematoda</taxon>
        <taxon>Chromadorea</taxon>
        <taxon>Rhabditida</taxon>
        <taxon>Spirurina</taxon>
        <taxon>Oxyuridomorpha</taxon>
        <taxon>Oxyuroidea</taxon>
        <taxon>Oxyuridae</taxon>
        <taxon>Syphacia</taxon>
    </lineage>
</organism>